<feature type="domain" description="EF-hand" evidence="4">
    <location>
        <begin position="65"/>
        <end position="100"/>
    </location>
</feature>
<dbReference type="CDD" id="cd00051">
    <property type="entry name" value="EFh"/>
    <property type="match status" value="1"/>
</dbReference>
<dbReference type="PROSITE" id="PS50222">
    <property type="entry name" value="EF_HAND_2"/>
    <property type="match status" value="3"/>
</dbReference>
<dbReference type="EMBL" id="FN654563">
    <property type="protein sequence ID" value="CBY34931.1"/>
    <property type="molecule type" value="Genomic_DNA"/>
</dbReference>
<evidence type="ECO:0000313" key="6">
    <source>
        <dbReference type="EMBL" id="CBY40237.1"/>
    </source>
</evidence>
<dbReference type="PROSITE" id="PS00018">
    <property type="entry name" value="EF_HAND_1"/>
    <property type="match status" value="2"/>
</dbReference>
<sequence>MQQAAKSKLRETKDPLEKLRLQCLSRGSSGIKGLGRTFRIMDDDGNKKIDFQEFKRGLRDYGVDLEPDEITDMYSRMDRDGSGSLDFDEFLMALRPPMSRNRKSLIAQAFRKLDKTGDGIVTVDDLRGVYNAKFHKKYINGEYTEDDVFLEFLKSFDSPNDPDGQVTHDEFLNYYAGVSASIDIDAYFALFLKE</sequence>
<dbReference type="Pfam" id="PF13202">
    <property type="entry name" value="EF-hand_5"/>
    <property type="match status" value="1"/>
</dbReference>
<dbReference type="SMART" id="SM00054">
    <property type="entry name" value="EFh"/>
    <property type="match status" value="3"/>
</dbReference>
<reference evidence="5" key="1">
    <citation type="journal article" date="2010" name="Science">
        <title>Plasticity of animal genome architecture unmasked by rapid evolution of a pelagic tunicate.</title>
        <authorList>
            <person name="Denoeud F."/>
            <person name="Henriet S."/>
            <person name="Mungpakdee S."/>
            <person name="Aury J.M."/>
            <person name="Da Silva C."/>
            <person name="Brinkmann H."/>
            <person name="Mikhaleva J."/>
            <person name="Olsen L.C."/>
            <person name="Jubin C."/>
            <person name="Canestro C."/>
            <person name="Bouquet J.M."/>
            <person name="Danks G."/>
            <person name="Poulain J."/>
            <person name="Campsteijn C."/>
            <person name="Adamski M."/>
            <person name="Cross I."/>
            <person name="Yadetie F."/>
            <person name="Muffato M."/>
            <person name="Louis A."/>
            <person name="Butcher S."/>
            <person name="Tsagkogeorga G."/>
            <person name="Konrad A."/>
            <person name="Singh S."/>
            <person name="Jensen M.F."/>
            <person name="Cong E.H."/>
            <person name="Eikeseth-Otteraa H."/>
            <person name="Noel B."/>
            <person name="Anthouard V."/>
            <person name="Porcel B.M."/>
            <person name="Kachouri-Lafond R."/>
            <person name="Nishino A."/>
            <person name="Ugolini M."/>
            <person name="Chourrout P."/>
            <person name="Nishida H."/>
            <person name="Aasland R."/>
            <person name="Huzurbazar S."/>
            <person name="Westhof E."/>
            <person name="Delsuc F."/>
            <person name="Lehrach H."/>
            <person name="Reinhardt R."/>
            <person name="Weissenbach J."/>
            <person name="Roy S.W."/>
            <person name="Artiguenave F."/>
            <person name="Postlethwait J.H."/>
            <person name="Manak J.R."/>
            <person name="Thompson E.M."/>
            <person name="Jaillon O."/>
            <person name="Du Pasquier L."/>
            <person name="Boudinot P."/>
            <person name="Liberles D.A."/>
            <person name="Volff J.N."/>
            <person name="Philippe H."/>
            <person name="Lenhard B."/>
            <person name="Roest Crollius H."/>
            <person name="Wincker P."/>
            <person name="Chourrout D."/>
        </authorList>
    </citation>
    <scope>NUCLEOTIDE SEQUENCE [LARGE SCALE GENOMIC DNA]</scope>
</reference>
<dbReference type="Pfam" id="PF13499">
    <property type="entry name" value="EF-hand_7"/>
    <property type="match status" value="1"/>
</dbReference>
<dbReference type="AlphaFoldDB" id="E4YHF7"/>
<evidence type="ECO:0000256" key="2">
    <source>
        <dbReference type="ARBA" id="ARBA00022737"/>
    </source>
</evidence>
<proteinExistence type="predicted"/>
<dbReference type="Gene3D" id="1.10.238.10">
    <property type="entry name" value="EF-hand"/>
    <property type="match status" value="2"/>
</dbReference>
<dbReference type="EMBL" id="FN655837">
    <property type="protein sequence ID" value="CBY40237.1"/>
    <property type="molecule type" value="Genomic_DNA"/>
</dbReference>
<dbReference type="InterPro" id="IPR051581">
    <property type="entry name" value="Ca-bind"/>
</dbReference>
<keyword evidence="3" id="KW-0106">Calcium</keyword>
<accession>E4YHF7</accession>
<feature type="domain" description="EF-hand" evidence="4">
    <location>
        <begin position="29"/>
        <end position="64"/>
    </location>
</feature>
<name>E4YHF7_OIKDI</name>
<dbReference type="InterPro" id="IPR011992">
    <property type="entry name" value="EF-hand-dom_pair"/>
</dbReference>
<gene>
    <name evidence="6" type="ORF">GSOID_T00022218001</name>
    <name evidence="5" type="ORF">GSOID_T00024970001</name>
</gene>
<dbReference type="GO" id="GO:0043226">
    <property type="term" value="C:organelle"/>
    <property type="evidence" value="ECO:0007669"/>
    <property type="project" value="UniProtKB-ARBA"/>
</dbReference>
<dbReference type="InterPro" id="IPR002048">
    <property type="entry name" value="EF_hand_dom"/>
</dbReference>
<dbReference type="SUPFAM" id="SSF47473">
    <property type="entry name" value="EF-hand"/>
    <property type="match status" value="1"/>
</dbReference>
<dbReference type="PANTHER" id="PTHR34524">
    <property type="entry name" value="CALCYPHOSIN"/>
    <property type="match status" value="1"/>
</dbReference>
<evidence type="ECO:0000256" key="1">
    <source>
        <dbReference type="ARBA" id="ARBA00022723"/>
    </source>
</evidence>
<dbReference type="GO" id="GO:0005509">
    <property type="term" value="F:calcium ion binding"/>
    <property type="evidence" value="ECO:0007669"/>
    <property type="project" value="InterPro"/>
</dbReference>
<dbReference type="Proteomes" id="UP000011014">
    <property type="component" value="Unassembled WGS sequence"/>
</dbReference>
<evidence type="ECO:0000256" key="3">
    <source>
        <dbReference type="ARBA" id="ARBA00022837"/>
    </source>
</evidence>
<feature type="domain" description="EF-hand" evidence="4">
    <location>
        <begin position="101"/>
        <end position="136"/>
    </location>
</feature>
<dbReference type="PANTHER" id="PTHR34524:SF6">
    <property type="entry name" value="CALCYPHOSINE LIKE"/>
    <property type="match status" value="1"/>
</dbReference>
<keyword evidence="1" id="KW-0479">Metal-binding</keyword>
<evidence type="ECO:0000313" key="5">
    <source>
        <dbReference type="EMBL" id="CBY34931.1"/>
    </source>
</evidence>
<dbReference type="FunFam" id="1.10.238.10:FF:000178">
    <property type="entry name" value="Calmodulin-2 A"/>
    <property type="match status" value="1"/>
</dbReference>
<organism evidence="5">
    <name type="scientific">Oikopleura dioica</name>
    <name type="common">Tunicate</name>
    <dbReference type="NCBI Taxonomy" id="34765"/>
    <lineage>
        <taxon>Eukaryota</taxon>
        <taxon>Metazoa</taxon>
        <taxon>Chordata</taxon>
        <taxon>Tunicata</taxon>
        <taxon>Appendicularia</taxon>
        <taxon>Copelata</taxon>
        <taxon>Oikopleuridae</taxon>
        <taxon>Oikopleura</taxon>
    </lineage>
</organism>
<keyword evidence="2" id="KW-0677">Repeat</keyword>
<dbReference type="InterPro" id="IPR018247">
    <property type="entry name" value="EF_Hand_1_Ca_BS"/>
</dbReference>
<protein>
    <recommendedName>
        <fullName evidence="4">EF-hand domain-containing protein</fullName>
    </recommendedName>
</protein>
<evidence type="ECO:0000259" key="4">
    <source>
        <dbReference type="PROSITE" id="PS50222"/>
    </source>
</evidence>